<reference evidence="2 3" key="1">
    <citation type="submission" date="2018-09" db="EMBL/GenBank/DDBJ databases">
        <authorList>
            <person name="Livingstone P.G."/>
            <person name="Whitworth D.E."/>
        </authorList>
    </citation>
    <scope>NUCLEOTIDE SEQUENCE [LARGE SCALE GENOMIC DNA]</scope>
    <source>
        <strain evidence="2 3">CA031B</strain>
    </source>
</reference>
<feature type="region of interest" description="Disordered" evidence="1">
    <location>
        <begin position="91"/>
        <end position="114"/>
    </location>
</feature>
<comment type="caution">
    <text evidence="2">The sequence shown here is derived from an EMBL/GenBank/DDBJ whole genome shotgun (WGS) entry which is preliminary data.</text>
</comment>
<gene>
    <name evidence="2" type="ORF">D7Y13_16110</name>
</gene>
<name>A0ABX9QHP2_9BACT</name>
<evidence type="ECO:0000313" key="2">
    <source>
        <dbReference type="EMBL" id="RKI08370.1"/>
    </source>
</evidence>
<protein>
    <submittedName>
        <fullName evidence="2">Uncharacterized protein</fullName>
    </submittedName>
</protein>
<dbReference type="Proteomes" id="UP000278907">
    <property type="component" value="Unassembled WGS sequence"/>
</dbReference>
<accession>A0ABX9QHP2</accession>
<proteinExistence type="predicted"/>
<sequence>MVPVHLILDRVHRDAQCLAVSIPQQGLGELVRRGAADPHAQVPIERIRIEVEATRRQFPNPRGGPIGQQVVEVDRTPMALGELLPDAREWARDRGTRHATTQSMPPASHGHAHDAEQRLQARLLDGR</sequence>
<organism evidence="2 3">
    <name type="scientific">Corallococcus praedator</name>
    <dbReference type="NCBI Taxonomy" id="2316724"/>
    <lineage>
        <taxon>Bacteria</taxon>
        <taxon>Pseudomonadati</taxon>
        <taxon>Myxococcota</taxon>
        <taxon>Myxococcia</taxon>
        <taxon>Myxococcales</taxon>
        <taxon>Cystobacterineae</taxon>
        <taxon>Myxococcaceae</taxon>
        <taxon>Corallococcus</taxon>
    </lineage>
</organism>
<evidence type="ECO:0000313" key="3">
    <source>
        <dbReference type="Proteomes" id="UP000278907"/>
    </source>
</evidence>
<dbReference type="EMBL" id="RAWI01000105">
    <property type="protein sequence ID" value="RKI08370.1"/>
    <property type="molecule type" value="Genomic_DNA"/>
</dbReference>
<keyword evidence="3" id="KW-1185">Reference proteome</keyword>
<evidence type="ECO:0000256" key="1">
    <source>
        <dbReference type="SAM" id="MobiDB-lite"/>
    </source>
</evidence>